<gene>
    <name evidence="2" type="ORF">THICB1_20141</name>
</gene>
<dbReference type="PANTHER" id="PTHR37466">
    <property type="entry name" value="SLR1628 PROTEIN"/>
    <property type="match status" value="1"/>
</dbReference>
<comment type="caution">
    <text evidence="2">The sequence shown here is derived from an EMBL/GenBank/DDBJ whole genome shotgun (WGS) entry which is preliminary data.</text>
</comment>
<sequence>MATITAHYRRFFASSIACLGTVLISTSAFAQTPNKSEADPALLNVLNQPLQSCSQAPQTGYLRNGYCAVTAQDAGVHGVCALMDAQFLAYTKSQGNDLSTPNPKLRFPGLKPGDHWCVCAGRWQQALDAGVAPKVVLAATSKDVLDSLFLDDLAKHAVNPPAHLPPPQLP</sequence>
<dbReference type="InterPro" id="IPR018714">
    <property type="entry name" value="DUF2237"/>
</dbReference>
<dbReference type="RefSeq" id="WP_176140480.1">
    <property type="nucleotide sequence ID" value="NC_014145.1"/>
</dbReference>
<protein>
    <recommendedName>
        <fullName evidence="4">DUF2237 domain-containing protein</fullName>
    </recommendedName>
</protein>
<feature type="chain" id="PRO_5047246065" description="DUF2237 domain-containing protein" evidence="1">
    <location>
        <begin position="31"/>
        <end position="170"/>
    </location>
</feature>
<evidence type="ECO:0000256" key="1">
    <source>
        <dbReference type="SAM" id="SignalP"/>
    </source>
</evidence>
<proteinExistence type="predicted"/>
<dbReference type="Pfam" id="PF09996">
    <property type="entry name" value="DUF2237"/>
    <property type="match status" value="1"/>
</dbReference>
<feature type="signal peptide" evidence="1">
    <location>
        <begin position="1"/>
        <end position="30"/>
    </location>
</feature>
<evidence type="ECO:0000313" key="3">
    <source>
        <dbReference type="Proteomes" id="UP000078599"/>
    </source>
</evidence>
<reference evidence="2 3" key="1">
    <citation type="submission" date="2015-03" db="EMBL/GenBank/DDBJ databases">
        <authorList>
            <person name="Regsiter A."/>
            <person name="william w."/>
        </authorList>
    </citation>
    <scope>NUCLEOTIDE SEQUENCE [LARGE SCALE GENOMIC DNA]</scope>
    <source>
        <strain evidence="2 3">CB1</strain>
    </source>
</reference>
<name>A0ABP1Z462_THIA3</name>
<dbReference type="Proteomes" id="UP000078599">
    <property type="component" value="Unassembled WGS sequence"/>
</dbReference>
<dbReference type="Gene3D" id="3.30.56.110">
    <property type="entry name" value="Protein of unknown function DUF2237"/>
    <property type="match status" value="1"/>
</dbReference>
<accession>A0ABP1Z462</accession>
<dbReference type="PANTHER" id="PTHR37466:SF1">
    <property type="entry name" value="SLR1628 PROTEIN"/>
    <property type="match status" value="1"/>
</dbReference>
<organism evidence="2 3">
    <name type="scientific">Thiomonas arsenitoxydans (strain DSM 22701 / CIP 110005 / 3As)</name>
    <dbReference type="NCBI Taxonomy" id="426114"/>
    <lineage>
        <taxon>Bacteria</taxon>
        <taxon>Pseudomonadati</taxon>
        <taxon>Pseudomonadota</taxon>
        <taxon>Betaproteobacteria</taxon>
        <taxon>Burkholderiales</taxon>
        <taxon>Thiomonas</taxon>
    </lineage>
</organism>
<keyword evidence="1" id="KW-0732">Signal</keyword>
<keyword evidence="3" id="KW-1185">Reference proteome</keyword>
<evidence type="ECO:0008006" key="4">
    <source>
        <dbReference type="Google" id="ProtNLM"/>
    </source>
</evidence>
<dbReference type="EMBL" id="CTRI01000012">
    <property type="protein sequence ID" value="CQR32341.1"/>
    <property type="molecule type" value="Genomic_DNA"/>
</dbReference>
<evidence type="ECO:0000313" key="2">
    <source>
        <dbReference type="EMBL" id="CQR32341.1"/>
    </source>
</evidence>